<dbReference type="InterPro" id="IPR052746">
    <property type="entry name" value="MlaB_ABC_Transporter"/>
</dbReference>
<dbReference type="SUPFAM" id="SSF52091">
    <property type="entry name" value="SpoIIaa-like"/>
    <property type="match status" value="1"/>
</dbReference>
<dbReference type="InterPro" id="IPR058548">
    <property type="entry name" value="MlaB-like_STAS"/>
</dbReference>
<dbReference type="CDD" id="cd07043">
    <property type="entry name" value="STAS_anti-anti-sigma_factors"/>
    <property type="match status" value="1"/>
</dbReference>
<keyword evidence="3" id="KW-1185">Reference proteome</keyword>
<dbReference type="EMBL" id="BOPG01000006">
    <property type="protein sequence ID" value="GIJ53343.1"/>
    <property type="molecule type" value="Genomic_DNA"/>
</dbReference>
<protein>
    <submittedName>
        <fullName evidence="2">Sulfate transporter</fullName>
    </submittedName>
</protein>
<evidence type="ECO:0000313" key="2">
    <source>
        <dbReference type="EMBL" id="GIJ53343.1"/>
    </source>
</evidence>
<reference evidence="2" key="1">
    <citation type="submission" date="2021-01" db="EMBL/GenBank/DDBJ databases">
        <title>Whole genome shotgun sequence of Virgisporangium aurantiacum NBRC 16421.</title>
        <authorList>
            <person name="Komaki H."/>
            <person name="Tamura T."/>
        </authorList>
    </citation>
    <scope>NUCLEOTIDE SEQUENCE</scope>
    <source>
        <strain evidence="2">NBRC 16421</strain>
    </source>
</reference>
<evidence type="ECO:0000259" key="1">
    <source>
        <dbReference type="PROSITE" id="PS50801"/>
    </source>
</evidence>
<comment type="caution">
    <text evidence="2">The sequence shown here is derived from an EMBL/GenBank/DDBJ whole genome shotgun (WGS) entry which is preliminary data.</text>
</comment>
<dbReference type="RefSeq" id="WP_203987413.1">
    <property type="nucleotide sequence ID" value="NZ_BOPG01000006.1"/>
</dbReference>
<name>A0A8J3YZ53_9ACTN</name>
<dbReference type="PANTHER" id="PTHR35849:SF2">
    <property type="entry name" value="BLR2341 PROTEIN"/>
    <property type="match status" value="1"/>
</dbReference>
<gene>
    <name evidence="2" type="ORF">Vau01_008590</name>
</gene>
<dbReference type="PROSITE" id="PS50801">
    <property type="entry name" value="STAS"/>
    <property type="match status" value="1"/>
</dbReference>
<dbReference type="InterPro" id="IPR002645">
    <property type="entry name" value="STAS_dom"/>
</dbReference>
<proteinExistence type="predicted"/>
<evidence type="ECO:0000313" key="3">
    <source>
        <dbReference type="Proteomes" id="UP000612585"/>
    </source>
</evidence>
<dbReference type="Proteomes" id="UP000612585">
    <property type="component" value="Unassembled WGS sequence"/>
</dbReference>
<dbReference type="Pfam" id="PF13466">
    <property type="entry name" value="STAS_2"/>
    <property type="match status" value="1"/>
</dbReference>
<dbReference type="Gene3D" id="3.30.750.24">
    <property type="entry name" value="STAS domain"/>
    <property type="match status" value="1"/>
</dbReference>
<accession>A0A8J3YZ53</accession>
<sequence length="91" mass="9756">MKTLQSTVDGELTIISAVEQNQRLQALLTGDTAVEVDLSGVTEVDTSGLQVLLLAKREAERLGVPLVFQSPGEQLRSMLELTGLMEEVCAA</sequence>
<dbReference type="PANTHER" id="PTHR35849">
    <property type="entry name" value="BLR2341 PROTEIN"/>
    <property type="match status" value="1"/>
</dbReference>
<dbReference type="AlphaFoldDB" id="A0A8J3YZ53"/>
<feature type="domain" description="STAS" evidence="1">
    <location>
        <begin position="8"/>
        <end position="91"/>
    </location>
</feature>
<organism evidence="2 3">
    <name type="scientific">Virgisporangium aurantiacum</name>
    <dbReference type="NCBI Taxonomy" id="175570"/>
    <lineage>
        <taxon>Bacteria</taxon>
        <taxon>Bacillati</taxon>
        <taxon>Actinomycetota</taxon>
        <taxon>Actinomycetes</taxon>
        <taxon>Micromonosporales</taxon>
        <taxon>Micromonosporaceae</taxon>
        <taxon>Virgisporangium</taxon>
    </lineage>
</organism>
<dbReference type="InterPro" id="IPR036513">
    <property type="entry name" value="STAS_dom_sf"/>
</dbReference>